<dbReference type="SUPFAM" id="SSF51735">
    <property type="entry name" value="NAD(P)-binding Rossmann-fold domains"/>
    <property type="match status" value="1"/>
</dbReference>
<dbReference type="Pfam" id="PF08659">
    <property type="entry name" value="KR"/>
    <property type="match status" value="1"/>
</dbReference>
<dbReference type="Proteomes" id="UP000605970">
    <property type="component" value="Unassembled WGS sequence"/>
</dbReference>
<dbReference type="PANTHER" id="PTHR45681:SF6">
    <property type="entry name" value="POLYKETIDE SYNTHASE 37"/>
    <property type="match status" value="1"/>
</dbReference>
<dbReference type="SMART" id="SM00822">
    <property type="entry name" value="PKS_KR"/>
    <property type="match status" value="1"/>
</dbReference>
<dbReference type="PANTHER" id="PTHR45681">
    <property type="entry name" value="POLYKETIDE SYNTHASE 44-RELATED"/>
    <property type="match status" value="1"/>
</dbReference>
<name>A0A8S9ZZU8_9BILA</name>
<evidence type="ECO:0000256" key="2">
    <source>
        <dbReference type="SAM" id="MobiDB-lite"/>
    </source>
</evidence>
<protein>
    <recommendedName>
        <fullName evidence="3">Ketoreductase domain-containing protein</fullName>
    </recommendedName>
</protein>
<proteinExistence type="predicted"/>
<dbReference type="InterPro" id="IPR050444">
    <property type="entry name" value="Polyketide_Synthase"/>
</dbReference>
<feature type="non-terminal residue" evidence="4">
    <location>
        <position position="1"/>
    </location>
</feature>
<dbReference type="Gene3D" id="3.40.50.720">
    <property type="entry name" value="NAD(P)-binding Rossmann-like Domain"/>
    <property type="match status" value="1"/>
</dbReference>
<dbReference type="AlphaFoldDB" id="A0A8S9ZZU8"/>
<sequence length="494" mass="58861">MVFEHYNYLKLIELIQTIKVFPYIEEINEEIKKRKQSCILRFYEEKSFNLIKVFDSNDKVLIIIQLRKEKVEYLSKRSLIKENNYLVEKMKEEKPNYQPIDIFMIERASELIELIDKKREEEGKEDDEKEEVEEEDDDDDDDDEEGEEEESEEMKDEEEEEEDDDDEEEEELEEEEEEKEEEEEDGAKEEKEKEEEEEDEESREEEEKEEDKEEETDESDNEDNEELNEDEESKDEEEEENKVDEETKDEIAYWLTKQFSSSLKYLILIARTKPNENDLFWEYFKQMNKYCIIKIKLCDVTNIKMMKEIFEMPEMVQLNGIVHSAGILINAPIYAMDYYSLNKVIKPKAEGAFLINYLLSLYNLNPIHFIINSSLTSLNPNNGQSAYSSANAFCDSLIRKRRENGYSGTVINWGNWLEVGMAARKPGTNELLNSFGFIGLSNNLALYCFNIALKYQPIQLLIGRFNWKKLKENFKEFYLKFKDIEEENKEKETK</sequence>
<gene>
    <name evidence="4" type="ORF">Mgra_00001618</name>
</gene>
<reference evidence="4" key="1">
    <citation type="journal article" date="2020" name="Ecol. Evol.">
        <title>Genome structure and content of the rice root-knot nematode (Meloidogyne graminicola).</title>
        <authorList>
            <person name="Phan N.T."/>
            <person name="Danchin E.G.J."/>
            <person name="Klopp C."/>
            <person name="Perfus-Barbeoch L."/>
            <person name="Kozlowski D.K."/>
            <person name="Koutsovoulos G.D."/>
            <person name="Lopez-Roques C."/>
            <person name="Bouchez O."/>
            <person name="Zahm M."/>
            <person name="Besnard G."/>
            <person name="Bellafiore S."/>
        </authorList>
    </citation>
    <scope>NUCLEOTIDE SEQUENCE</scope>
    <source>
        <strain evidence="4">VN-18</strain>
    </source>
</reference>
<organism evidence="4 5">
    <name type="scientific">Meloidogyne graminicola</name>
    <dbReference type="NCBI Taxonomy" id="189291"/>
    <lineage>
        <taxon>Eukaryota</taxon>
        <taxon>Metazoa</taxon>
        <taxon>Ecdysozoa</taxon>
        <taxon>Nematoda</taxon>
        <taxon>Chromadorea</taxon>
        <taxon>Rhabditida</taxon>
        <taxon>Tylenchina</taxon>
        <taxon>Tylenchomorpha</taxon>
        <taxon>Tylenchoidea</taxon>
        <taxon>Meloidogynidae</taxon>
        <taxon>Meloidogyninae</taxon>
        <taxon>Meloidogyne</taxon>
    </lineage>
</organism>
<accession>A0A8S9ZZU8</accession>
<evidence type="ECO:0000313" key="5">
    <source>
        <dbReference type="Proteomes" id="UP000605970"/>
    </source>
</evidence>
<keyword evidence="1" id="KW-0808">Transferase</keyword>
<dbReference type="InterPro" id="IPR057326">
    <property type="entry name" value="KR_dom"/>
</dbReference>
<feature type="compositionally biased region" description="Acidic residues" evidence="2">
    <location>
        <begin position="123"/>
        <end position="247"/>
    </location>
</feature>
<dbReference type="GO" id="GO:0016740">
    <property type="term" value="F:transferase activity"/>
    <property type="evidence" value="ECO:0007669"/>
    <property type="project" value="UniProtKB-KW"/>
</dbReference>
<comment type="caution">
    <text evidence="4">The sequence shown here is derived from an EMBL/GenBank/DDBJ whole genome shotgun (WGS) entry which is preliminary data.</text>
</comment>
<dbReference type="InterPro" id="IPR013968">
    <property type="entry name" value="PKS_KR"/>
</dbReference>
<dbReference type="OrthoDB" id="329835at2759"/>
<dbReference type="EMBL" id="JABEBT010000009">
    <property type="protein sequence ID" value="KAF7638810.1"/>
    <property type="molecule type" value="Genomic_DNA"/>
</dbReference>
<dbReference type="InterPro" id="IPR036291">
    <property type="entry name" value="NAD(P)-bd_dom_sf"/>
</dbReference>
<feature type="region of interest" description="Disordered" evidence="2">
    <location>
        <begin position="118"/>
        <end position="247"/>
    </location>
</feature>
<evidence type="ECO:0000259" key="3">
    <source>
        <dbReference type="SMART" id="SM00822"/>
    </source>
</evidence>
<evidence type="ECO:0000313" key="4">
    <source>
        <dbReference type="EMBL" id="KAF7638810.1"/>
    </source>
</evidence>
<feature type="domain" description="Ketoreductase" evidence="3">
    <location>
        <begin position="251"/>
        <end position="419"/>
    </location>
</feature>
<keyword evidence="5" id="KW-1185">Reference proteome</keyword>
<evidence type="ECO:0000256" key="1">
    <source>
        <dbReference type="ARBA" id="ARBA00022679"/>
    </source>
</evidence>